<name>A0ABS7MAT6_9SPHN</name>
<dbReference type="CDD" id="cd02440">
    <property type="entry name" value="AdoMet_MTases"/>
    <property type="match status" value="1"/>
</dbReference>
<proteinExistence type="predicted"/>
<dbReference type="RefSeq" id="WP_201926585.1">
    <property type="nucleotide sequence ID" value="NZ_JAERPO010000001.1"/>
</dbReference>
<dbReference type="SUPFAM" id="SSF53335">
    <property type="entry name" value="S-adenosyl-L-methionine-dependent methyltransferases"/>
    <property type="match status" value="1"/>
</dbReference>
<dbReference type="PANTHER" id="PTHR43591">
    <property type="entry name" value="METHYLTRANSFERASE"/>
    <property type="match status" value="1"/>
</dbReference>
<dbReference type="Proteomes" id="UP001166571">
    <property type="component" value="Unassembled WGS sequence"/>
</dbReference>
<dbReference type="InterPro" id="IPR013216">
    <property type="entry name" value="Methyltransf_11"/>
</dbReference>
<reference evidence="2" key="1">
    <citation type="submission" date="2021-08" db="EMBL/GenBank/DDBJ databases">
        <title>Sphingopyxis panaciterrulae sp. nov., isolated from the surface water of the Yellow Sea.</title>
        <authorList>
            <person name="Gao Z."/>
            <person name="Zhang D."/>
            <person name="Zhang A."/>
        </authorList>
    </citation>
    <scope>NUCLEOTIDE SEQUENCE</scope>
    <source>
        <strain evidence="2">XHP0097</strain>
    </source>
</reference>
<dbReference type="EMBL" id="JAILXK010000001">
    <property type="protein sequence ID" value="MBY4636084.1"/>
    <property type="molecule type" value="Genomic_DNA"/>
</dbReference>
<sequence>MLRTPTAGNIDPKTVQGFGEEWAAFDQTALDEADWRQLFDGYFSLFPWDALPAGASGFDLGCGSGRWARGVAPRVDILHCIDPSEKALQVARRVLGNVSNVRFHHAGVDEIPLPDASQDFGYSLGVLHHIPDTQKAMRACVAKLKPGAPFLVYLYYGFDDRPAWFRFIWKLSDYVRRAISPMPFPLRKTITTAIAAAIYWPLARMAMLGARIGLKVDGLPLSFYRDQSFYTMRTDALDRFGTRLEQRFTRPQIEAMMTACGLEDIRFRDGTPYWVACGTKVRDGN</sequence>
<keyword evidence="2" id="KW-0489">Methyltransferase</keyword>
<evidence type="ECO:0000313" key="2">
    <source>
        <dbReference type="EMBL" id="MBY4636084.1"/>
    </source>
</evidence>
<dbReference type="InterPro" id="IPR029063">
    <property type="entry name" value="SAM-dependent_MTases_sf"/>
</dbReference>
<gene>
    <name evidence="2" type="ORF">K5P26_02895</name>
</gene>
<dbReference type="Pfam" id="PF08241">
    <property type="entry name" value="Methyltransf_11"/>
    <property type="match status" value="1"/>
</dbReference>
<dbReference type="GO" id="GO:0032259">
    <property type="term" value="P:methylation"/>
    <property type="evidence" value="ECO:0007669"/>
    <property type="project" value="UniProtKB-KW"/>
</dbReference>
<dbReference type="Gene3D" id="3.40.50.150">
    <property type="entry name" value="Vaccinia Virus protein VP39"/>
    <property type="match status" value="1"/>
</dbReference>
<evidence type="ECO:0000313" key="3">
    <source>
        <dbReference type="Proteomes" id="UP001166571"/>
    </source>
</evidence>
<evidence type="ECO:0000259" key="1">
    <source>
        <dbReference type="Pfam" id="PF08241"/>
    </source>
</evidence>
<accession>A0ABS7MAT6</accession>
<dbReference type="GO" id="GO:0008168">
    <property type="term" value="F:methyltransferase activity"/>
    <property type="evidence" value="ECO:0007669"/>
    <property type="project" value="UniProtKB-KW"/>
</dbReference>
<comment type="caution">
    <text evidence="2">The sequence shown here is derived from an EMBL/GenBank/DDBJ whole genome shotgun (WGS) entry which is preliminary data.</text>
</comment>
<organism evidence="2 3">
    <name type="scientific">Sphingopyxis jiangsuensis</name>
    <dbReference type="NCBI Taxonomy" id="2871171"/>
    <lineage>
        <taxon>Bacteria</taxon>
        <taxon>Pseudomonadati</taxon>
        <taxon>Pseudomonadota</taxon>
        <taxon>Alphaproteobacteria</taxon>
        <taxon>Sphingomonadales</taxon>
        <taxon>Sphingomonadaceae</taxon>
        <taxon>Sphingopyxis</taxon>
    </lineage>
</organism>
<keyword evidence="3" id="KW-1185">Reference proteome</keyword>
<keyword evidence="2" id="KW-0808">Transferase</keyword>
<protein>
    <submittedName>
        <fullName evidence="2">Class I SAM-dependent methyltransferase</fullName>
    </submittedName>
</protein>
<feature type="domain" description="Methyltransferase type 11" evidence="1">
    <location>
        <begin position="59"/>
        <end position="150"/>
    </location>
</feature>